<accession>A0AAQ4CSF7</accession>
<gene>
    <name evidence="1" type="ORF">SACC_17550</name>
</gene>
<dbReference type="RefSeq" id="WP_229569112.1">
    <property type="nucleotide sequence ID" value="NZ_AP025226.1"/>
</dbReference>
<proteinExistence type="predicted"/>
<evidence type="ECO:0000313" key="1">
    <source>
        <dbReference type="EMBL" id="BDB98738.1"/>
    </source>
</evidence>
<dbReference type="AlphaFoldDB" id="A0AAQ4CSF7"/>
<organism evidence="1 2">
    <name type="scientific">Saccharolobus caldissimus</name>
    <dbReference type="NCBI Taxonomy" id="1702097"/>
    <lineage>
        <taxon>Archaea</taxon>
        <taxon>Thermoproteota</taxon>
        <taxon>Thermoprotei</taxon>
        <taxon>Sulfolobales</taxon>
        <taxon>Sulfolobaceae</taxon>
        <taxon>Saccharolobus</taxon>
    </lineage>
</organism>
<keyword evidence="2" id="KW-1185">Reference proteome</keyword>
<dbReference type="GeneID" id="68866485"/>
<name>A0AAQ4CSF7_9CREN</name>
<evidence type="ECO:0000313" key="2">
    <source>
        <dbReference type="Proteomes" id="UP001319921"/>
    </source>
</evidence>
<sequence>MSLVIVKFEDDHTFYTISDNGLISKTNPNKYDILVVKKIDKDKVYNAIKEGYKIFECNESKEECLIKVLNKIFPYCKTCKFS</sequence>
<dbReference type="KEGG" id="scas:SACC_17550"/>
<protein>
    <submittedName>
        <fullName evidence="1">Uncharacterized protein</fullName>
    </submittedName>
</protein>
<dbReference type="Proteomes" id="UP001319921">
    <property type="component" value="Chromosome"/>
</dbReference>
<reference evidence="1 2" key="1">
    <citation type="journal article" date="2022" name="Microbiol. Resour. Announc.">
        <title>Complete Genome Sequence of the Hyperthermophilic and Acidophilic Archaeon Saccharolobus caldissimus Strain HS-3T.</title>
        <authorList>
            <person name="Sakai H.D."/>
            <person name="Kurosawa N."/>
        </authorList>
    </citation>
    <scope>NUCLEOTIDE SEQUENCE [LARGE SCALE GENOMIC DNA]</scope>
    <source>
        <strain evidence="1 2">JCM32116</strain>
    </source>
</reference>
<dbReference type="EMBL" id="AP025226">
    <property type="protein sequence ID" value="BDB98738.1"/>
    <property type="molecule type" value="Genomic_DNA"/>
</dbReference>